<proteinExistence type="predicted"/>
<dbReference type="Pfam" id="PF12833">
    <property type="entry name" value="HTH_18"/>
    <property type="match status" value="1"/>
</dbReference>
<dbReference type="PANTHER" id="PTHR43436">
    <property type="entry name" value="ARAC-FAMILY TRANSCRIPTIONAL REGULATOR"/>
    <property type="match status" value="1"/>
</dbReference>
<dbReference type="EMBL" id="CCRH01000008">
    <property type="protein sequence ID" value="CDZ36105.1"/>
    <property type="molecule type" value="Genomic_DNA"/>
</dbReference>
<dbReference type="PROSITE" id="PS01124">
    <property type="entry name" value="HTH_ARAC_FAMILY_2"/>
    <property type="match status" value="1"/>
</dbReference>
<dbReference type="Pfam" id="PF06719">
    <property type="entry name" value="AraC_N"/>
    <property type="match status" value="1"/>
</dbReference>
<organism evidence="4 5">
    <name type="scientific">Neorhizobium galegae bv. officinalis</name>
    <dbReference type="NCBI Taxonomy" id="323656"/>
    <lineage>
        <taxon>Bacteria</taxon>
        <taxon>Pseudomonadati</taxon>
        <taxon>Pseudomonadota</taxon>
        <taxon>Alphaproteobacteria</taxon>
        <taxon>Hyphomicrobiales</taxon>
        <taxon>Rhizobiaceae</taxon>
        <taxon>Rhizobium/Agrobacterium group</taxon>
        <taxon>Neorhizobium</taxon>
    </lineage>
</organism>
<dbReference type="AlphaFoldDB" id="A0A0T7FM96"/>
<protein>
    <submittedName>
        <fullName evidence="4">AraC</fullName>
    </submittedName>
</protein>
<evidence type="ECO:0000256" key="2">
    <source>
        <dbReference type="ARBA" id="ARBA00023163"/>
    </source>
</evidence>
<dbReference type="RefSeq" id="WP_245282797.1">
    <property type="nucleotide sequence ID" value="NZ_CCRH01000008.1"/>
</dbReference>
<dbReference type="Proteomes" id="UP000046176">
    <property type="component" value="Unassembled WGS sequence"/>
</dbReference>
<dbReference type="GO" id="GO:0043565">
    <property type="term" value="F:sequence-specific DNA binding"/>
    <property type="evidence" value="ECO:0007669"/>
    <property type="project" value="InterPro"/>
</dbReference>
<gene>
    <name evidence="4" type="primary">araC</name>
    <name evidence="4" type="ORF">NGAL_HAMBI1145_31880</name>
</gene>
<evidence type="ECO:0000259" key="3">
    <source>
        <dbReference type="PROSITE" id="PS01124"/>
    </source>
</evidence>
<accession>A0A0T7FM96</accession>
<dbReference type="Gene3D" id="1.10.10.60">
    <property type="entry name" value="Homeodomain-like"/>
    <property type="match status" value="2"/>
</dbReference>
<dbReference type="GO" id="GO:0003700">
    <property type="term" value="F:DNA-binding transcription factor activity"/>
    <property type="evidence" value="ECO:0007669"/>
    <property type="project" value="InterPro"/>
</dbReference>
<reference evidence="4 5" key="1">
    <citation type="submission" date="2014-08" db="EMBL/GenBank/DDBJ databases">
        <authorList>
            <person name="Chen Y.-H."/>
        </authorList>
    </citation>
    <scope>NUCLEOTIDE SEQUENCE [LARGE SCALE GENOMIC DNA]</scope>
</reference>
<dbReference type="PANTHER" id="PTHR43436:SF1">
    <property type="entry name" value="TRANSCRIPTIONAL REGULATORY PROTEIN"/>
    <property type="match status" value="1"/>
</dbReference>
<sequence length="297" mass="32881">MDEIRDLVSRHAVGRRTETAVPRLVIMKGTNPTSMLPSVYEPMLCLVLQGSKCVVIGDQAMHYDSASYFVSSVEVPASGQIVDASPEQPYLALSLTLDMAAIAEILIDMPDDAVVCCGACFGVSPVTSELAEAFLRFARLIERPQDVRVLGPLIEREILYRLLQGPQGAAIRQLVRPESRLGHIRRAIGHIRTYFDAPLRVDELARVAGMSVSVFHRHFKEVTAMSPIQYQKSIRLHEARRRLLAEAGDTARVAFSVGYESVTQFSREYARQFGVSPARDVGRLRDRSVGDAELVEG</sequence>
<dbReference type="InterPro" id="IPR018060">
    <property type="entry name" value="HTH_AraC"/>
</dbReference>
<keyword evidence="2" id="KW-0804">Transcription</keyword>
<dbReference type="InterPro" id="IPR009594">
    <property type="entry name" value="Tscrpt_reg_HTH_AraC_N"/>
</dbReference>
<evidence type="ECO:0000313" key="4">
    <source>
        <dbReference type="EMBL" id="CDZ36105.1"/>
    </source>
</evidence>
<dbReference type="SMART" id="SM00342">
    <property type="entry name" value="HTH_ARAC"/>
    <property type="match status" value="1"/>
</dbReference>
<dbReference type="SUPFAM" id="SSF46689">
    <property type="entry name" value="Homeodomain-like"/>
    <property type="match status" value="2"/>
</dbReference>
<feature type="domain" description="HTH araC/xylS-type" evidence="3">
    <location>
        <begin position="185"/>
        <end position="283"/>
    </location>
</feature>
<name>A0A0T7FM96_NEOGA</name>
<evidence type="ECO:0000313" key="5">
    <source>
        <dbReference type="Proteomes" id="UP000046176"/>
    </source>
</evidence>
<evidence type="ECO:0000256" key="1">
    <source>
        <dbReference type="ARBA" id="ARBA00023015"/>
    </source>
</evidence>
<dbReference type="InterPro" id="IPR009057">
    <property type="entry name" value="Homeodomain-like_sf"/>
</dbReference>
<keyword evidence="1" id="KW-0805">Transcription regulation</keyword>